<evidence type="ECO:0000256" key="4">
    <source>
        <dbReference type="ARBA" id="ARBA00022553"/>
    </source>
</evidence>
<sequence length="560" mass="61669">MGSMEEEQPLIEEGPIQEYAEDGSTDINGNPPLKHKTGNWKACPFILGNECCERLAYYGIAMNLITYLTAELHQGNVSAARNVTTWQGTCCITSLLGALLADAYWGRYWTIACFSLIYFIGMSALTLSASVPYLKPSDCVGGFCPAPTTSQYLTFFLGLYLIALGTGGIKPCVSSFGADQFDENDSKERVRKSSFFNWFYFSINIGAFGSLGLVLVQENIGWGLGFGIPTVFMGLAIISFFFGTPLYRFQKPRGSPVTRVCQVLVAAFRKMNLTVPQDPTLLFQNETKHIKHSDDYNCLDKAAVLSAQEDVSDQWRLCCVTQVEEVKILIRMFPIWASGIVFSSLYSQISTLFVQQGRAMNCEIGSFKIPPATLAVFDCISVLIWVPLYDKLIVPLARRFTETDKGFTVLQRMGIGLFVSVLGIASAAVVEIVRLGNAGSGNAVSLTVFWQVPQYFILGAAEVFYFVGQLEFFYDQSPDSMRSLCSALGQLNFAVGSYLSSVIVTVVTYFTTVDGGGGWIADDLDEGHLDYFFWLLAGLSCLNAAVYVFSAVNYKQKNAL</sequence>
<evidence type="ECO:0000256" key="5">
    <source>
        <dbReference type="ARBA" id="ARBA00022692"/>
    </source>
</evidence>
<keyword evidence="3 8" id="KW-0813">Transport</keyword>
<proteinExistence type="inferred from homology"/>
<evidence type="ECO:0000256" key="8">
    <source>
        <dbReference type="RuleBase" id="RU003755"/>
    </source>
</evidence>
<keyword evidence="6 9" id="KW-1133">Transmembrane helix</keyword>
<dbReference type="InterPro" id="IPR018456">
    <property type="entry name" value="PTR2_symporter_CS"/>
</dbReference>
<feature type="transmembrane region" description="Helical" evidence="9">
    <location>
        <begin position="374"/>
        <end position="394"/>
    </location>
</feature>
<evidence type="ECO:0000256" key="1">
    <source>
        <dbReference type="ARBA" id="ARBA00004141"/>
    </source>
</evidence>
<feature type="transmembrane region" description="Helical" evidence="9">
    <location>
        <begin position="151"/>
        <end position="173"/>
    </location>
</feature>
<keyword evidence="4" id="KW-0597">Phosphoprotein</keyword>
<protein>
    <recommendedName>
        <fullName evidence="12">Major facilitator superfamily (MFS) profile domain-containing protein</fullName>
    </recommendedName>
</protein>
<dbReference type="GO" id="GO:0016020">
    <property type="term" value="C:membrane"/>
    <property type="evidence" value="ECO:0007669"/>
    <property type="project" value="UniProtKB-SubCell"/>
</dbReference>
<evidence type="ECO:0000313" key="11">
    <source>
        <dbReference type="Proteomes" id="UP000467841"/>
    </source>
</evidence>
<dbReference type="Gene3D" id="1.20.1250.20">
    <property type="entry name" value="MFS general substrate transporter like domains"/>
    <property type="match status" value="1"/>
</dbReference>
<evidence type="ECO:0000256" key="2">
    <source>
        <dbReference type="ARBA" id="ARBA00005982"/>
    </source>
</evidence>
<feature type="transmembrane region" description="Helical" evidence="9">
    <location>
        <begin position="415"/>
        <end position="435"/>
    </location>
</feature>
<name>A0A6D2IQ01_9BRAS</name>
<dbReference type="PROSITE" id="PS01023">
    <property type="entry name" value="PTR2_2"/>
    <property type="match status" value="1"/>
</dbReference>
<feature type="transmembrane region" description="Helical" evidence="9">
    <location>
        <begin position="222"/>
        <end position="243"/>
    </location>
</feature>
<dbReference type="EMBL" id="CACVBM020001122">
    <property type="protein sequence ID" value="CAA7032532.1"/>
    <property type="molecule type" value="Genomic_DNA"/>
</dbReference>
<feature type="transmembrane region" description="Helical" evidence="9">
    <location>
        <begin position="108"/>
        <end position="131"/>
    </location>
</feature>
<comment type="similarity">
    <text evidence="2 8">Belongs to the major facilitator superfamily. Proton-dependent oligopeptide transporter (POT/PTR) (TC 2.A.17) family.</text>
</comment>
<dbReference type="Proteomes" id="UP000467841">
    <property type="component" value="Unassembled WGS sequence"/>
</dbReference>
<dbReference type="InterPro" id="IPR036259">
    <property type="entry name" value="MFS_trans_sf"/>
</dbReference>
<evidence type="ECO:0000256" key="3">
    <source>
        <dbReference type="ARBA" id="ARBA00022448"/>
    </source>
</evidence>
<dbReference type="OrthoDB" id="8904098at2759"/>
<dbReference type="Pfam" id="PF00854">
    <property type="entry name" value="PTR2"/>
    <property type="match status" value="1"/>
</dbReference>
<comment type="subcellular location">
    <subcellularLocation>
        <location evidence="1 8">Membrane</location>
        <topology evidence="1 8">Multi-pass membrane protein</topology>
    </subcellularLocation>
</comment>
<evidence type="ECO:0000313" key="10">
    <source>
        <dbReference type="EMBL" id="CAA7032532.1"/>
    </source>
</evidence>
<evidence type="ECO:0000256" key="7">
    <source>
        <dbReference type="ARBA" id="ARBA00023136"/>
    </source>
</evidence>
<dbReference type="GO" id="GO:0006857">
    <property type="term" value="P:oligopeptide transport"/>
    <property type="evidence" value="ECO:0007669"/>
    <property type="project" value="InterPro"/>
</dbReference>
<feature type="transmembrane region" description="Helical" evidence="9">
    <location>
        <begin position="194"/>
        <end position="216"/>
    </location>
</feature>
<reference evidence="10" key="1">
    <citation type="submission" date="2020-01" db="EMBL/GenBank/DDBJ databases">
        <authorList>
            <person name="Mishra B."/>
        </authorList>
    </citation>
    <scope>NUCLEOTIDE SEQUENCE [LARGE SCALE GENOMIC DNA]</scope>
</reference>
<dbReference type="FunFam" id="1.20.1250.20:FF:000037">
    <property type="entry name" value="Protein NRT1/ PTR FAMILY 5.2"/>
    <property type="match status" value="1"/>
</dbReference>
<dbReference type="InterPro" id="IPR000109">
    <property type="entry name" value="POT_fam"/>
</dbReference>
<keyword evidence="11" id="KW-1185">Reference proteome</keyword>
<accession>A0A6D2IQ01</accession>
<keyword evidence="7 9" id="KW-0472">Membrane</keyword>
<evidence type="ECO:0008006" key="12">
    <source>
        <dbReference type="Google" id="ProtNLM"/>
    </source>
</evidence>
<organism evidence="10 11">
    <name type="scientific">Microthlaspi erraticum</name>
    <dbReference type="NCBI Taxonomy" id="1685480"/>
    <lineage>
        <taxon>Eukaryota</taxon>
        <taxon>Viridiplantae</taxon>
        <taxon>Streptophyta</taxon>
        <taxon>Embryophyta</taxon>
        <taxon>Tracheophyta</taxon>
        <taxon>Spermatophyta</taxon>
        <taxon>Magnoliopsida</taxon>
        <taxon>eudicotyledons</taxon>
        <taxon>Gunneridae</taxon>
        <taxon>Pentapetalae</taxon>
        <taxon>rosids</taxon>
        <taxon>malvids</taxon>
        <taxon>Brassicales</taxon>
        <taxon>Brassicaceae</taxon>
        <taxon>Coluteocarpeae</taxon>
        <taxon>Microthlaspi</taxon>
    </lineage>
</organism>
<feature type="transmembrane region" description="Helical" evidence="9">
    <location>
        <begin position="455"/>
        <end position="474"/>
    </location>
</feature>
<dbReference type="SUPFAM" id="SSF103473">
    <property type="entry name" value="MFS general substrate transporter"/>
    <property type="match status" value="1"/>
</dbReference>
<evidence type="ECO:0000256" key="6">
    <source>
        <dbReference type="ARBA" id="ARBA00022989"/>
    </source>
</evidence>
<comment type="caution">
    <text evidence="10">The sequence shown here is derived from an EMBL/GenBank/DDBJ whole genome shotgun (WGS) entry which is preliminary data.</text>
</comment>
<gene>
    <name evidence="10" type="ORF">MERR_LOCUS19767</name>
</gene>
<feature type="transmembrane region" description="Helical" evidence="9">
    <location>
        <begin position="486"/>
        <end position="511"/>
    </location>
</feature>
<dbReference type="PANTHER" id="PTHR11654">
    <property type="entry name" value="OLIGOPEPTIDE TRANSPORTER-RELATED"/>
    <property type="match status" value="1"/>
</dbReference>
<feature type="transmembrane region" description="Helical" evidence="9">
    <location>
        <begin position="531"/>
        <end position="554"/>
    </location>
</feature>
<feature type="transmembrane region" description="Helical" evidence="9">
    <location>
        <begin position="335"/>
        <end position="354"/>
    </location>
</feature>
<dbReference type="PROSITE" id="PS01022">
    <property type="entry name" value="PTR2_1"/>
    <property type="match status" value="1"/>
</dbReference>
<dbReference type="GO" id="GO:0022857">
    <property type="term" value="F:transmembrane transporter activity"/>
    <property type="evidence" value="ECO:0007669"/>
    <property type="project" value="InterPro"/>
</dbReference>
<dbReference type="AlphaFoldDB" id="A0A6D2IQ01"/>
<keyword evidence="5 8" id="KW-0812">Transmembrane</keyword>
<evidence type="ECO:0000256" key="9">
    <source>
        <dbReference type="SAM" id="Phobius"/>
    </source>
</evidence>